<dbReference type="Gene3D" id="3.40.605.10">
    <property type="entry name" value="Aldehyde Dehydrogenase, Chain A, domain 1"/>
    <property type="match status" value="1"/>
</dbReference>
<dbReference type="InterPro" id="IPR029069">
    <property type="entry name" value="HotDog_dom_sf"/>
</dbReference>
<accession>A0A4Q7AT14</accession>
<keyword evidence="1" id="KW-0560">Oxidoreductase</keyword>
<dbReference type="SUPFAM" id="SSF54637">
    <property type="entry name" value="Thioesterase/thiol ester dehydrase-isomerase"/>
    <property type="match status" value="1"/>
</dbReference>
<sequence>MLELDAGSNPTEHNADHDASTQASDVKKLSSLVYGQNFIAQNEFRTVYHAITGAAIYQVSSQGIDTKAIVEFAKNKGSAIANLTFHERANALKQVAQYLLERKENYYELAKATGCTRKDAWIDVEGGIGTLFAYSSLVRRELSDETALVEDAWIPLSKNGTFGAKHILSPKAGVAVHIDAFNFPIWGMLEKIAPTLLAGVPCIVKPATEGAEMTHAVVADILASGFLPEGALQLICGQTYDLFEYLNAQDTVTFTGSASTGQKLRAHPHLNQYSIPFSMEADSVNSAILTEQANDETIDLFVREVFREMTTKAGQKCTAIRRAFVPANLLDTVQSRLIAKLQKVVVGNPELENVTMGALASVKQKHDVAERVEQLSQDAEIVFGSHLRQDFNIVAEHPENGAFYPPTVLVCKSPNEAQAIHQVEAFGPVVTLMPYHNLAELAQLVAKGEGSLVASVVRNADENVEQIIAKIAPWHGRVHVLDAENAKESTGHGSPLPLLVHGGPGRAGGGEELGGLRAVKHYMQRTAIQGSPNAMTQIGHSWTIGSQVFEDRVHPFKKSFDELRVGERLLTARRTVTEADIVNFACLSGDHFYAHMDKIAAADSLFGDRVAHGYFIVSAAAGLFVDAAPGPVIANYGMDNLRFVEPVKIGDTIQVELTCKQKTPKPLRDPEQKPHGVVVWDIKVKNQRNELVATYDILTLVNRD</sequence>
<protein>
    <submittedName>
        <fullName evidence="5">Phenylacetic acid degradation bifunctional protein PaaZ</fullName>
    </submittedName>
</protein>
<comment type="caution">
    <text evidence="5">The sequence shown here is derived from an EMBL/GenBank/DDBJ whole genome shotgun (WGS) entry which is preliminary data.</text>
</comment>
<dbReference type="Pfam" id="PF00171">
    <property type="entry name" value="Aldedh"/>
    <property type="match status" value="1"/>
</dbReference>
<dbReference type="InterPro" id="IPR016163">
    <property type="entry name" value="Ald_DH_C"/>
</dbReference>
<evidence type="ECO:0000313" key="5">
    <source>
        <dbReference type="EMBL" id="RZG49368.1"/>
    </source>
</evidence>
<reference evidence="5 6" key="1">
    <citation type="submission" date="2019-02" db="EMBL/GenBank/DDBJ databases">
        <title>The Batch Genome Submission of Acinetobacter spp. strains.</title>
        <authorList>
            <person name="Qin J."/>
            <person name="Hu Y."/>
            <person name="Ye H."/>
            <person name="Wei L."/>
            <person name="Feng Y."/>
            <person name="Zong Z."/>
        </authorList>
    </citation>
    <scope>NUCLEOTIDE SEQUENCE [LARGE SCALE GENOMIC DNA]</scope>
    <source>
        <strain evidence="5 6">WCHAW060049</strain>
    </source>
</reference>
<evidence type="ECO:0000313" key="6">
    <source>
        <dbReference type="Proteomes" id="UP000293863"/>
    </source>
</evidence>
<dbReference type="Proteomes" id="UP000293863">
    <property type="component" value="Unassembled WGS sequence"/>
</dbReference>
<keyword evidence="6" id="KW-1185">Reference proteome</keyword>
<dbReference type="SUPFAM" id="SSF53720">
    <property type="entry name" value="ALDH-like"/>
    <property type="match status" value="1"/>
</dbReference>
<dbReference type="NCBIfam" id="NF008868">
    <property type="entry name" value="PRK11903.1"/>
    <property type="match status" value="1"/>
</dbReference>
<dbReference type="RefSeq" id="WP_130130906.1">
    <property type="nucleotide sequence ID" value="NZ_SGSQ01000001.1"/>
</dbReference>
<name>A0A4Q7AT14_9GAMM</name>
<feature type="domain" description="Aldehyde dehydrogenase" evidence="3">
    <location>
        <begin position="45"/>
        <end position="525"/>
    </location>
</feature>
<dbReference type="InterPro" id="IPR016162">
    <property type="entry name" value="Ald_DH_N"/>
</dbReference>
<dbReference type="PANTHER" id="PTHR43111">
    <property type="entry name" value="ALDEHYDE DEHYDROGENASE B-RELATED"/>
    <property type="match status" value="1"/>
</dbReference>
<gene>
    <name evidence="5" type="primary">paaZ</name>
    <name evidence="5" type="ORF">EXU28_00795</name>
</gene>
<dbReference type="InterPro" id="IPR016161">
    <property type="entry name" value="Ald_DH/histidinol_DH"/>
</dbReference>
<dbReference type="GO" id="GO:0016620">
    <property type="term" value="F:oxidoreductase activity, acting on the aldehyde or oxo group of donors, NAD or NADP as acceptor"/>
    <property type="evidence" value="ECO:0007669"/>
    <property type="project" value="InterPro"/>
</dbReference>
<organism evidence="5 6">
    <name type="scientific">Acinetobacter wuhouensis</name>
    <dbReference type="NCBI Taxonomy" id="1879050"/>
    <lineage>
        <taxon>Bacteria</taxon>
        <taxon>Pseudomonadati</taxon>
        <taxon>Pseudomonadota</taxon>
        <taxon>Gammaproteobacteria</taxon>
        <taxon>Moraxellales</taxon>
        <taxon>Moraxellaceae</taxon>
        <taxon>Acinetobacter</taxon>
    </lineage>
</organism>
<proteinExistence type="predicted"/>
<dbReference type="CDD" id="cd07128">
    <property type="entry name" value="ALDH_MaoC-N"/>
    <property type="match status" value="1"/>
</dbReference>
<dbReference type="Gene3D" id="3.40.309.10">
    <property type="entry name" value="Aldehyde Dehydrogenase, Chain A, domain 2"/>
    <property type="match status" value="1"/>
</dbReference>
<dbReference type="Gene3D" id="3.10.129.10">
    <property type="entry name" value="Hotdog Thioesterase"/>
    <property type="match status" value="1"/>
</dbReference>
<dbReference type="EMBL" id="SGSQ01000001">
    <property type="protein sequence ID" value="RZG49368.1"/>
    <property type="molecule type" value="Genomic_DNA"/>
</dbReference>
<evidence type="ECO:0000256" key="2">
    <source>
        <dbReference type="SAM" id="MobiDB-lite"/>
    </source>
</evidence>
<dbReference type="PANTHER" id="PTHR43111:SF1">
    <property type="entry name" value="ALDEHYDE DEHYDROGENASE B-RELATED"/>
    <property type="match status" value="1"/>
</dbReference>
<dbReference type="InterPro" id="IPR011966">
    <property type="entry name" value="PaaN-DH"/>
</dbReference>
<dbReference type="AlphaFoldDB" id="A0A4Q7AT14"/>
<dbReference type="NCBIfam" id="TIGR02278">
    <property type="entry name" value="PaaN-DH"/>
    <property type="match status" value="1"/>
</dbReference>
<dbReference type="InterPro" id="IPR015590">
    <property type="entry name" value="Aldehyde_DH_dom"/>
</dbReference>
<feature type="domain" description="MaoC-like" evidence="4">
    <location>
        <begin position="565"/>
        <end position="664"/>
    </location>
</feature>
<feature type="region of interest" description="Disordered" evidence="2">
    <location>
        <begin position="1"/>
        <end position="22"/>
    </location>
</feature>
<dbReference type="InterPro" id="IPR002539">
    <property type="entry name" value="MaoC-like_dom"/>
</dbReference>
<evidence type="ECO:0000259" key="3">
    <source>
        <dbReference type="Pfam" id="PF00171"/>
    </source>
</evidence>
<evidence type="ECO:0000259" key="4">
    <source>
        <dbReference type="Pfam" id="PF01575"/>
    </source>
</evidence>
<evidence type="ECO:0000256" key="1">
    <source>
        <dbReference type="ARBA" id="ARBA00023002"/>
    </source>
</evidence>
<dbReference type="CDD" id="cd03452">
    <property type="entry name" value="MaoC_C"/>
    <property type="match status" value="1"/>
</dbReference>
<dbReference type="Pfam" id="PF01575">
    <property type="entry name" value="MaoC_dehydratas"/>
    <property type="match status" value="1"/>
</dbReference>